<feature type="non-terminal residue" evidence="1">
    <location>
        <position position="78"/>
    </location>
</feature>
<sequence>MGISLLVHPDCPYEVTHFPSTSPYVLTCPVSNMLIHCIYLPPALSVDEAIAVLDNLLIQTHSSQHNTQHSTLFMRTSY</sequence>
<evidence type="ECO:0000313" key="2">
    <source>
        <dbReference type="Proteomes" id="UP000242381"/>
    </source>
</evidence>
<dbReference type="EMBL" id="KV921366">
    <property type="protein sequence ID" value="ORE17081.1"/>
    <property type="molecule type" value="Genomic_DNA"/>
</dbReference>
<proteinExistence type="predicted"/>
<accession>A0A1X0RYV2</accession>
<gene>
    <name evidence="1" type="ORF">BCV71DRAFT_270349</name>
</gene>
<dbReference type="VEuPathDB" id="FungiDB:BCV72DRAFT_177733"/>
<evidence type="ECO:0000313" key="1">
    <source>
        <dbReference type="EMBL" id="ORE17081.1"/>
    </source>
</evidence>
<organism evidence="1 2">
    <name type="scientific">Rhizopus microsporus</name>
    <dbReference type="NCBI Taxonomy" id="58291"/>
    <lineage>
        <taxon>Eukaryota</taxon>
        <taxon>Fungi</taxon>
        <taxon>Fungi incertae sedis</taxon>
        <taxon>Mucoromycota</taxon>
        <taxon>Mucoromycotina</taxon>
        <taxon>Mucoromycetes</taxon>
        <taxon>Mucorales</taxon>
        <taxon>Mucorineae</taxon>
        <taxon>Rhizopodaceae</taxon>
        <taxon>Rhizopus</taxon>
    </lineage>
</organism>
<dbReference type="Proteomes" id="UP000242381">
    <property type="component" value="Unassembled WGS sequence"/>
</dbReference>
<reference evidence="1 2" key="1">
    <citation type="journal article" date="2016" name="Proc. Natl. Acad. Sci. U.S.A.">
        <title>Lipid metabolic changes in an early divergent fungus govern the establishment of a mutualistic symbiosis with endobacteria.</title>
        <authorList>
            <person name="Lastovetsky O.A."/>
            <person name="Gaspar M.L."/>
            <person name="Mondo S.J."/>
            <person name="LaButti K.M."/>
            <person name="Sandor L."/>
            <person name="Grigoriev I.V."/>
            <person name="Henry S.A."/>
            <person name="Pawlowska T.E."/>
        </authorList>
    </citation>
    <scope>NUCLEOTIDE SEQUENCE [LARGE SCALE GENOMIC DNA]</scope>
    <source>
        <strain evidence="1 2">ATCC 11559</strain>
    </source>
</reference>
<name>A0A1X0RYV2_RHIZD</name>
<protein>
    <submittedName>
        <fullName evidence="1">Uncharacterized protein</fullName>
    </submittedName>
</protein>
<dbReference type="AlphaFoldDB" id="A0A1X0RYV2"/>